<dbReference type="CDD" id="cd00616">
    <property type="entry name" value="AHBA_syn"/>
    <property type="match status" value="1"/>
</dbReference>
<dbReference type="PIRSF" id="PIRSF000390">
    <property type="entry name" value="PLP_StrS"/>
    <property type="match status" value="1"/>
</dbReference>
<evidence type="ECO:0000256" key="4">
    <source>
        <dbReference type="ARBA" id="ARBA00022679"/>
    </source>
</evidence>
<dbReference type="EMBL" id="PISP01000003">
    <property type="protein sequence ID" value="PKD43229.1"/>
    <property type="molecule type" value="Genomic_DNA"/>
</dbReference>
<evidence type="ECO:0000256" key="7">
    <source>
        <dbReference type="ARBA" id="ARBA00051587"/>
    </source>
</evidence>
<organism evidence="13 14">
    <name type="scientific">Rhodohalobacter barkolensis</name>
    <dbReference type="NCBI Taxonomy" id="2053187"/>
    <lineage>
        <taxon>Bacteria</taxon>
        <taxon>Pseudomonadati</taxon>
        <taxon>Balneolota</taxon>
        <taxon>Balneolia</taxon>
        <taxon>Balneolales</taxon>
        <taxon>Balneolaceae</taxon>
        <taxon>Rhodohalobacter</taxon>
    </lineage>
</organism>
<feature type="modified residue" description="N6-(pyridoxal phosphate)lysine" evidence="11">
    <location>
        <position position="217"/>
    </location>
</feature>
<dbReference type="Pfam" id="PF01041">
    <property type="entry name" value="DegT_DnrJ_EryC1"/>
    <property type="match status" value="1"/>
</dbReference>
<proteinExistence type="inferred from homology"/>
<evidence type="ECO:0000256" key="1">
    <source>
        <dbReference type="ARBA" id="ARBA00001933"/>
    </source>
</evidence>
<evidence type="ECO:0000256" key="3">
    <source>
        <dbReference type="ARBA" id="ARBA00022576"/>
    </source>
</evidence>
<feature type="active site" description="Proton acceptor" evidence="10">
    <location>
        <position position="217"/>
    </location>
</feature>
<dbReference type="FunFam" id="3.40.640.10:FF:000090">
    <property type="entry name" value="Pyridoxal phosphate-dependent aminotransferase"/>
    <property type="match status" value="1"/>
</dbReference>
<dbReference type="InterPro" id="IPR000653">
    <property type="entry name" value="DegT/StrS_aminotransferase"/>
</dbReference>
<keyword evidence="4 13" id="KW-0808">Transferase</keyword>
<dbReference type="Proteomes" id="UP000233398">
    <property type="component" value="Unassembled WGS sequence"/>
</dbReference>
<dbReference type="Gene3D" id="3.40.640.10">
    <property type="entry name" value="Type I PLP-dependent aspartate aminotransferase-like (Major domain)"/>
    <property type="match status" value="1"/>
</dbReference>
<evidence type="ECO:0000256" key="2">
    <source>
        <dbReference type="ARBA" id="ARBA00005125"/>
    </source>
</evidence>
<reference evidence="13 14" key="1">
    <citation type="submission" date="2017-11" db="EMBL/GenBank/DDBJ databases">
        <title>Rhodohalobacter 15182 sp. nov., isolated from a salt lake.</title>
        <authorList>
            <person name="Han S."/>
        </authorList>
    </citation>
    <scope>NUCLEOTIDE SEQUENCE [LARGE SCALE GENOMIC DNA]</scope>
    <source>
        <strain evidence="13 14">15182</strain>
    </source>
</reference>
<dbReference type="EC" id="2.6.1.102" evidence="8"/>
<comment type="catalytic activity">
    <reaction evidence="7">
        <text>GDP-alpha-D-perosamine + 2-oxoglutarate = GDP-4-dehydro-alpha-D-rhamnose + L-glutamate</text>
        <dbReference type="Rhea" id="RHEA:36779"/>
        <dbReference type="ChEBI" id="CHEBI:16810"/>
        <dbReference type="ChEBI" id="CHEBI:29985"/>
        <dbReference type="ChEBI" id="CHEBI:57964"/>
        <dbReference type="ChEBI" id="CHEBI:73996"/>
        <dbReference type="EC" id="2.6.1.102"/>
    </reaction>
</comment>
<dbReference type="RefSeq" id="WP_101073703.1">
    <property type="nucleotide sequence ID" value="NZ_PISP01000003.1"/>
</dbReference>
<dbReference type="SUPFAM" id="SSF53383">
    <property type="entry name" value="PLP-dependent transferases"/>
    <property type="match status" value="1"/>
</dbReference>
<evidence type="ECO:0000313" key="13">
    <source>
        <dbReference type="EMBL" id="PKD43229.1"/>
    </source>
</evidence>
<dbReference type="OrthoDB" id="9810913at2"/>
<evidence type="ECO:0000256" key="9">
    <source>
        <dbReference type="ARBA" id="ARBA00074221"/>
    </source>
</evidence>
<evidence type="ECO:0000256" key="12">
    <source>
        <dbReference type="RuleBase" id="RU004508"/>
    </source>
</evidence>
<dbReference type="InterPro" id="IPR015421">
    <property type="entry name" value="PyrdxlP-dep_Trfase_major"/>
</dbReference>
<dbReference type="Gene3D" id="3.90.1150.10">
    <property type="entry name" value="Aspartate Aminotransferase, domain 1"/>
    <property type="match status" value="1"/>
</dbReference>
<evidence type="ECO:0000256" key="11">
    <source>
        <dbReference type="PIRSR" id="PIRSR000390-2"/>
    </source>
</evidence>
<dbReference type="GO" id="GO:0102933">
    <property type="term" value="F:GDP-4-dehydro-6-deoxy-D-mannose-4-aminotransferase activity"/>
    <property type="evidence" value="ECO:0007669"/>
    <property type="project" value="UniProtKB-EC"/>
</dbReference>
<dbReference type="PANTHER" id="PTHR30244">
    <property type="entry name" value="TRANSAMINASE"/>
    <property type="match status" value="1"/>
</dbReference>
<comment type="cofactor">
    <cofactor evidence="1">
        <name>pyridoxal 5'-phosphate</name>
        <dbReference type="ChEBI" id="CHEBI:597326"/>
    </cofactor>
</comment>
<name>A0A2N0VGC7_9BACT</name>
<evidence type="ECO:0000256" key="5">
    <source>
        <dbReference type="ARBA" id="ARBA00022898"/>
    </source>
</evidence>
<keyword evidence="14" id="KW-1185">Reference proteome</keyword>
<accession>A0A2N0VGC7</accession>
<evidence type="ECO:0000256" key="10">
    <source>
        <dbReference type="PIRSR" id="PIRSR000390-1"/>
    </source>
</evidence>
<comment type="pathway">
    <text evidence="2">Bacterial outer membrane biogenesis; LPS O-antigen biosynthesis.</text>
</comment>
<dbReference type="InterPro" id="IPR015422">
    <property type="entry name" value="PyrdxlP-dep_Trfase_small"/>
</dbReference>
<dbReference type="GO" id="GO:0030170">
    <property type="term" value="F:pyridoxal phosphate binding"/>
    <property type="evidence" value="ECO:0007669"/>
    <property type="project" value="TreeGrafter"/>
</dbReference>
<dbReference type="InterPro" id="IPR015424">
    <property type="entry name" value="PyrdxlP-dep_Trfase"/>
</dbReference>
<dbReference type="InterPro" id="IPR026385">
    <property type="entry name" value="LegC-like"/>
</dbReference>
<comment type="similarity">
    <text evidence="6 12">Belongs to the DegT/DnrJ/EryC1 family.</text>
</comment>
<keyword evidence="3 13" id="KW-0032">Aminotransferase</keyword>
<evidence type="ECO:0000256" key="6">
    <source>
        <dbReference type="ARBA" id="ARBA00037999"/>
    </source>
</evidence>
<dbReference type="NCBIfam" id="TIGR04181">
    <property type="entry name" value="NHT_00031"/>
    <property type="match status" value="1"/>
</dbReference>
<protein>
    <recommendedName>
        <fullName evidence="9">GDP-perosamine synthase</fullName>
        <ecNumber evidence="8">2.6.1.102</ecNumber>
    </recommendedName>
</protein>
<comment type="caution">
    <text evidence="13">The sequence shown here is derived from an EMBL/GenBank/DDBJ whole genome shotgun (WGS) entry which is preliminary data.</text>
</comment>
<dbReference type="PANTHER" id="PTHR30244:SF30">
    <property type="entry name" value="BLR5990 PROTEIN"/>
    <property type="match status" value="1"/>
</dbReference>
<evidence type="ECO:0000256" key="8">
    <source>
        <dbReference type="ARBA" id="ARBA00066317"/>
    </source>
</evidence>
<sequence>MNKFNNTVSFIRDQFKTPEAFIPLHEPRFKGKERKYLIDAIDSTFVSSVGAYVDKFEKMMCEITGAQYAVATVNGTSALHAALIVAGVKPEDEVITQPLTFVATANAIAYTGAKPVFTDVDRDTMGLSPAKLQTYLQENYSKKDGGAFHNKSGNRVAACVPMHTFGLPCRIDKIQHICEEWGIPLIEDSAESLGSTYKGRHTGTFGKLGVFSFNGNKTVTSGGGGAIVTDNEELAKLAKHITTTAKKPHKWEYIHDHVGYNYRMPNLNAALACAQLEQLDYYIENKRELAKSYRDFFNNTGIGFVTEIEGGFSNYWLNAVYLKNREERDQFLAFTNEQGVMTRPIWQLMNKLKMYRDCMTGDLEHAEWLEDRIVNIPSSVRV</sequence>
<dbReference type="AlphaFoldDB" id="A0A2N0VGC7"/>
<evidence type="ECO:0000313" key="14">
    <source>
        <dbReference type="Proteomes" id="UP000233398"/>
    </source>
</evidence>
<keyword evidence="5 11" id="KW-0663">Pyridoxal phosphate</keyword>
<dbReference type="GO" id="GO:0000271">
    <property type="term" value="P:polysaccharide biosynthetic process"/>
    <property type="evidence" value="ECO:0007669"/>
    <property type="project" value="TreeGrafter"/>
</dbReference>
<gene>
    <name evidence="13" type="ORF">CWD77_11485</name>
</gene>